<dbReference type="EnsemblPlants" id="ORGLA04G0046300.1">
    <property type="protein sequence ID" value="ORGLA04G0046300.1"/>
    <property type="gene ID" value="ORGLA04G0046300"/>
</dbReference>
<dbReference type="InterPro" id="IPR025886">
    <property type="entry name" value="PP2-like"/>
</dbReference>
<dbReference type="eggNOG" id="ENOG502T6QS">
    <property type="taxonomic scope" value="Eukaryota"/>
</dbReference>
<organism evidence="2 3">
    <name type="scientific">Oryza glaberrima</name>
    <name type="common">African rice</name>
    <dbReference type="NCBI Taxonomy" id="4538"/>
    <lineage>
        <taxon>Eukaryota</taxon>
        <taxon>Viridiplantae</taxon>
        <taxon>Streptophyta</taxon>
        <taxon>Embryophyta</taxon>
        <taxon>Tracheophyta</taxon>
        <taxon>Spermatophyta</taxon>
        <taxon>Magnoliopsida</taxon>
        <taxon>Liliopsida</taxon>
        <taxon>Poales</taxon>
        <taxon>Poaceae</taxon>
        <taxon>BOP clade</taxon>
        <taxon>Oryzoideae</taxon>
        <taxon>Oryzeae</taxon>
        <taxon>Oryzinae</taxon>
        <taxon>Oryza</taxon>
    </lineage>
</organism>
<evidence type="ECO:0000313" key="3">
    <source>
        <dbReference type="Proteomes" id="UP000007306"/>
    </source>
</evidence>
<name>I1PJU4_ORYGL</name>
<dbReference type="PANTHER" id="PTHR32278:SF140">
    <property type="entry name" value="F-BOX DOMAIN-CONTAINING PROTEIN"/>
    <property type="match status" value="1"/>
</dbReference>
<accession>I1PJU4</accession>
<evidence type="ECO:0008006" key="4">
    <source>
        <dbReference type="Google" id="ProtNLM"/>
    </source>
</evidence>
<evidence type="ECO:0000313" key="2">
    <source>
        <dbReference type="EnsemblPlants" id="ORGLA04G0046300.1"/>
    </source>
</evidence>
<evidence type="ECO:0000256" key="1">
    <source>
        <dbReference type="SAM" id="MobiDB-lite"/>
    </source>
</evidence>
<reference evidence="2 3" key="2">
    <citation type="submission" date="2018-04" db="EMBL/GenBank/DDBJ databases">
        <title>OglaRS2 (Oryza glaberrima Reference Sequence Version 2).</title>
        <authorList>
            <person name="Zhang J."/>
            <person name="Kudrna D."/>
            <person name="Lee S."/>
            <person name="Talag J."/>
            <person name="Rajasekar S."/>
            <person name="Wing R.A."/>
        </authorList>
    </citation>
    <scope>NUCLEOTIDE SEQUENCE [LARGE SCALE GENOMIC DNA]</scope>
    <source>
        <strain evidence="2 3">cv. IRGC 96717</strain>
    </source>
</reference>
<dbReference type="Pfam" id="PF14299">
    <property type="entry name" value="PP2"/>
    <property type="match status" value="1"/>
</dbReference>
<dbReference type="HOGENOM" id="CLU_050973_0_1_1"/>
<dbReference type="OMA" id="KYMMPAR"/>
<feature type="compositionally biased region" description="Basic and acidic residues" evidence="1">
    <location>
        <begin position="73"/>
        <end position="83"/>
    </location>
</feature>
<proteinExistence type="predicted"/>
<dbReference type="InterPro" id="IPR036047">
    <property type="entry name" value="F-box-like_dom_sf"/>
</dbReference>
<dbReference type="AlphaFoldDB" id="I1PJU4"/>
<dbReference type="STRING" id="4538.I1PJU4"/>
<protein>
    <recommendedName>
        <fullName evidence="4">F-box domain-containing protein</fullName>
    </recommendedName>
</protein>
<keyword evidence="3" id="KW-1185">Reference proteome</keyword>
<dbReference type="CDD" id="cd22162">
    <property type="entry name" value="F-box_AtSKIP3-like"/>
    <property type="match status" value="1"/>
</dbReference>
<dbReference type="SUPFAM" id="SSF81383">
    <property type="entry name" value="F-box domain"/>
    <property type="match status" value="1"/>
</dbReference>
<dbReference type="Proteomes" id="UP000007306">
    <property type="component" value="Chromosome 4"/>
</dbReference>
<reference evidence="2" key="1">
    <citation type="submission" date="2015-06" db="UniProtKB">
        <authorList>
            <consortium name="EnsemblPlants"/>
        </authorList>
    </citation>
    <scope>IDENTIFICATION</scope>
</reference>
<dbReference type="Gramene" id="ORGLA04G0046300.1">
    <property type="protein sequence ID" value="ORGLA04G0046300.1"/>
    <property type="gene ID" value="ORGLA04G0046300"/>
</dbReference>
<sequence length="326" mass="35490">MQRKSSGGGGGGGSGMCDLPMDCIACIASLTSPGDACRLAAAAAALRPVADSDDVWGSFLPPEWAGDGDGDALDGKPGGREGESKKEMFLRLCDSPVLLDGGKLYWAFSSLISLLSLHQSFSLEKRSGAKKYMMPARALGFGWSGYPYGGLVWIQNHPDSRFSEVAILSHLCWLDIYGIFNTKHLSNGTSYGAYLVYNVQFLHTEDQNGGYKEQDATASGSSSTSSICSHECNHLMPQKHLRSLLFNMDYDGSSFVKTNNNQKKELKYVGICVRSDGWMEQEISTEISVVKQNNEENGDISIEFRGLTGSHQCQIIVEGIEIRPKN</sequence>
<dbReference type="PANTHER" id="PTHR32278">
    <property type="entry name" value="F-BOX DOMAIN-CONTAINING PROTEIN"/>
    <property type="match status" value="1"/>
</dbReference>
<feature type="region of interest" description="Disordered" evidence="1">
    <location>
        <begin position="61"/>
        <end position="83"/>
    </location>
</feature>